<dbReference type="AlphaFoldDB" id="A0AAW1T1R4"/>
<feature type="region of interest" description="Disordered" evidence="1">
    <location>
        <begin position="1"/>
        <end position="93"/>
    </location>
</feature>
<keyword evidence="3" id="KW-1185">Reference proteome</keyword>
<accession>A0AAW1T1R4</accession>
<comment type="caution">
    <text evidence="2">The sequence shown here is derived from an EMBL/GenBank/DDBJ whole genome shotgun (WGS) entry which is preliminary data.</text>
</comment>
<reference evidence="2 3" key="1">
    <citation type="journal article" date="2024" name="Nat. Commun.">
        <title>Phylogenomics reveals the evolutionary origins of lichenization in chlorophyte algae.</title>
        <authorList>
            <person name="Puginier C."/>
            <person name="Libourel C."/>
            <person name="Otte J."/>
            <person name="Skaloud P."/>
            <person name="Haon M."/>
            <person name="Grisel S."/>
            <person name="Petersen M."/>
            <person name="Berrin J.G."/>
            <person name="Delaux P.M."/>
            <person name="Dal Grande F."/>
            <person name="Keller J."/>
        </authorList>
    </citation>
    <scope>NUCLEOTIDE SEQUENCE [LARGE SCALE GENOMIC DNA]</scope>
    <source>
        <strain evidence="2 3">SAG 2523</strain>
    </source>
</reference>
<feature type="compositionally biased region" description="Basic and acidic residues" evidence="1">
    <location>
        <begin position="61"/>
        <end position="93"/>
    </location>
</feature>
<name>A0AAW1T1R4_9CHLO</name>
<evidence type="ECO:0000313" key="2">
    <source>
        <dbReference type="EMBL" id="KAK9863696.1"/>
    </source>
</evidence>
<evidence type="ECO:0000313" key="3">
    <source>
        <dbReference type="Proteomes" id="UP001485043"/>
    </source>
</evidence>
<protein>
    <submittedName>
        <fullName evidence="2">Uncharacterized protein</fullName>
    </submittedName>
</protein>
<dbReference type="Proteomes" id="UP001485043">
    <property type="component" value="Unassembled WGS sequence"/>
</dbReference>
<feature type="compositionally biased region" description="Polar residues" evidence="1">
    <location>
        <begin position="21"/>
        <end position="44"/>
    </location>
</feature>
<dbReference type="EMBL" id="JALJOV010000441">
    <property type="protein sequence ID" value="KAK9863696.1"/>
    <property type="molecule type" value="Genomic_DNA"/>
</dbReference>
<evidence type="ECO:0000256" key="1">
    <source>
        <dbReference type="SAM" id="MobiDB-lite"/>
    </source>
</evidence>
<sequence>MQPASPEAALAGNVGRESETLPPSDSGVATGQQQLGQPLVSSSDETIRAVSEPAIAPLEPPVERQESRAEKVSRLKAHKSEASLQAERMDHGL</sequence>
<proteinExistence type="predicted"/>
<gene>
    <name evidence="2" type="ORF">WJX84_010708</name>
</gene>
<organism evidence="2 3">
    <name type="scientific">Apatococcus fuscideae</name>
    <dbReference type="NCBI Taxonomy" id="2026836"/>
    <lineage>
        <taxon>Eukaryota</taxon>
        <taxon>Viridiplantae</taxon>
        <taxon>Chlorophyta</taxon>
        <taxon>core chlorophytes</taxon>
        <taxon>Trebouxiophyceae</taxon>
        <taxon>Chlorellales</taxon>
        <taxon>Chlorellaceae</taxon>
        <taxon>Apatococcus</taxon>
    </lineage>
</organism>